<sequence length="101" mass="12013">MFKLCNSKIRGFVRVIDEGKGVTMTSKIYNNADFPDEYKVKIAEDFESGRKSYREKWSHPRAHEITFDTLPRIPVYMVIDCNKKEDLEYLIYLLELDKSKR</sequence>
<evidence type="ECO:0000313" key="1">
    <source>
        <dbReference type="EMBL" id="VVU94628.1"/>
    </source>
</evidence>
<dbReference type="AlphaFoldDB" id="A0A5E8CGT1"/>
<accession>A0A5E8CGT1</accession>
<organism evidence="1">
    <name type="scientific">seawater metagenome</name>
    <dbReference type="NCBI Taxonomy" id="1561972"/>
    <lineage>
        <taxon>unclassified sequences</taxon>
        <taxon>metagenomes</taxon>
        <taxon>ecological metagenomes</taxon>
    </lineage>
</organism>
<reference evidence="1" key="1">
    <citation type="submission" date="2019-09" db="EMBL/GenBank/DDBJ databases">
        <authorList>
            <person name="Needham M D."/>
        </authorList>
    </citation>
    <scope>NUCLEOTIDE SEQUENCE</scope>
</reference>
<proteinExistence type="predicted"/>
<protein>
    <submittedName>
        <fullName evidence="1">Uncharacterized protein</fullName>
    </submittedName>
</protein>
<gene>
    <name evidence="1" type="ORF">CPAV1605_353</name>
</gene>
<dbReference type="EMBL" id="CABVLZ010000001">
    <property type="protein sequence ID" value="VVU94628.1"/>
    <property type="molecule type" value="Genomic_DNA"/>
</dbReference>
<name>A0A5E8CGT1_9ZZZZ</name>